<keyword evidence="1" id="KW-0175">Coiled coil</keyword>
<protein>
    <submittedName>
        <fullName evidence="2">Uncharacterized protein</fullName>
    </submittedName>
</protein>
<keyword evidence="3" id="KW-1185">Reference proteome</keyword>
<accession>X6L7K7</accession>
<feature type="coiled-coil region" evidence="1">
    <location>
        <begin position="29"/>
        <end position="56"/>
    </location>
</feature>
<reference evidence="2 3" key="1">
    <citation type="journal article" date="2013" name="Curr. Biol.">
        <title>The Genome of the Foraminiferan Reticulomyxa filosa.</title>
        <authorList>
            <person name="Glockner G."/>
            <person name="Hulsmann N."/>
            <person name="Schleicher M."/>
            <person name="Noegel A.A."/>
            <person name="Eichinger L."/>
            <person name="Gallinger C."/>
            <person name="Pawlowski J."/>
            <person name="Sierra R."/>
            <person name="Euteneuer U."/>
            <person name="Pillet L."/>
            <person name="Moustafa A."/>
            <person name="Platzer M."/>
            <person name="Groth M."/>
            <person name="Szafranski K."/>
            <person name="Schliwa M."/>
        </authorList>
    </citation>
    <scope>NUCLEOTIDE SEQUENCE [LARGE SCALE GENOMIC DNA]</scope>
</reference>
<organism evidence="2 3">
    <name type="scientific">Reticulomyxa filosa</name>
    <dbReference type="NCBI Taxonomy" id="46433"/>
    <lineage>
        <taxon>Eukaryota</taxon>
        <taxon>Sar</taxon>
        <taxon>Rhizaria</taxon>
        <taxon>Retaria</taxon>
        <taxon>Foraminifera</taxon>
        <taxon>Monothalamids</taxon>
        <taxon>Reticulomyxidae</taxon>
        <taxon>Reticulomyxa</taxon>
    </lineage>
</organism>
<proteinExistence type="predicted"/>
<evidence type="ECO:0000256" key="1">
    <source>
        <dbReference type="SAM" id="Coils"/>
    </source>
</evidence>
<evidence type="ECO:0000313" key="2">
    <source>
        <dbReference type="EMBL" id="ETN97323.1"/>
    </source>
</evidence>
<dbReference type="Proteomes" id="UP000023152">
    <property type="component" value="Unassembled WGS sequence"/>
</dbReference>
<dbReference type="AlphaFoldDB" id="X6L7K7"/>
<sequence>MKDLKDHLDKSCNLIPIEQNIQYKITDQLNEMSKQIKELQNMIKDLQSQLQSEKVQT</sequence>
<feature type="non-terminal residue" evidence="2">
    <location>
        <position position="57"/>
    </location>
</feature>
<evidence type="ECO:0000313" key="3">
    <source>
        <dbReference type="Proteomes" id="UP000023152"/>
    </source>
</evidence>
<dbReference type="EMBL" id="ASPP01050087">
    <property type="protein sequence ID" value="ETN97323.1"/>
    <property type="molecule type" value="Genomic_DNA"/>
</dbReference>
<gene>
    <name evidence="2" type="ORF">RFI_40208</name>
</gene>
<comment type="caution">
    <text evidence="2">The sequence shown here is derived from an EMBL/GenBank/DDBJ whole genome shotgun (WGS) entry which is preliminary data.</text>
</comment>
<name>X6L7K7_RETFI</name>